<keyword evidence="4 10" id="KW-0547">Nucleotide-binding</keyword>
<dbReference type="GO" id="GO:0005829">
    <property type="term" value="C:cytosol"/>
    <property type="evidence" value="ECO:0007669"/>
    <property type="project" value="TreeGrafter"/>
</dbReference>
<feature type="binding site" evidence="10">
    <location>
        <position position="175"/>
    </location>
    <ligand>
        <name>substrate</name>
    </ligand>
</feature>
<dbReference type="GO" id="GO:0009117">
    <property type="term" value="P:nucleotide metabolic process"/>
    <property type="evidence" value="ECO:0007669"/>
    <property type="project" value="UniProtKB-KW"/>
</dbReference>
<dbReference type="HAMAP" id="MF_01405">
    <property type="entry name" value="Non_canon_purine_NTPase"/>
    <property type="match status" value="1"/>
</dbReference>
<evidence type="ECO:0000313" key="13">
    <source>
        <dbReference type="Proteomes" id="UP000184603"/>
    </source>
</evidence>
<dbReference type="RefSeq" id="WP_073611601.1">
    <property type="nucleotide sequence ID" value="NZ_FRFE01000001.1"/>
</dbReference>
<comment type="similarity">
    <text evidence="1 10 11">Belongs to the HAM1 NTPase family.</text>
</comment>
<dbReference type="Pfam" id="PF01725">
    <property type="entry name" value="Ham1p_like"/>
    <property type="match status" value="1"/>
</dbReference>
<dbReference type="InterPro" id="IPR020922">
    <property type="entry name" value="dITP/XTP_pyrophosphatase"/>
</dbReference>
<gene>
    <name evidence="12" type="ORF">SAMN02745220_00242</name>
</gene>
<comment type="catalytic activity">
    <reaction evidence="10">
        <text>ITP + H2O = IMP + diphosphate + H(+)</text>
        <dbReference type="Rhea" id="RHEA:29399"/>
        <dbReference type="ChEBI" id="CHEBI:15377"/>
        <dbReference type="ChEBI" id="CHEBI:15378"/>
        <dbReference type="ChEBI" id="CHEBI:33019"/>
        <dbReference type="ChEBI" id="CHEBI:58053"/>
        <dbReference type="ChEBI" id="CHEBI:61402"/>
        <dbReference type="EC" id="3.6.1.66"/>
    </reaction>
</comment>
<evidence type="ECO:0000256" key="1">
    <source>
        <dbReference type="ARBA" id="ARBA00008023"/>
    </source>
</evidence>
<accession>A0A1M7XW81</accession>
<dbReference type="GO" id="GO:0000166">
    <property type="term" value="F:nucleotide binding"/>
    <property type="evidence" value="ECO:0007669"/>
    <property type="project" value="UniProtKB-KW"/>
</dbReference>
<feature type="binding site" evidence="10">
    <location>
        <begin position="180"/>
        <end position="181"/>
    </location>
    <ligand>
        <name>substrate</name>
    </ligand>
</feature>
<comment type="caution">
    <text evidence="10">Lacks conserved residue(s) required for the propagation of feature annotation.</text>
</comment>
<dbReference type="SUPFAM" id="SSF52972">
    <property type="entry name" value="ITPase-like"/>
    <property type="match status" value="1"/>
</dbReference>
<evidence type="ECO:0000256" key="4">
    <source>
        <dbReference type="ARBA" id="ARBA00022741"/>
    </source>
</evidence>
<dbReference type="NCBIfam" id="TIGR00042">
    <property type="entry name" value="RdgB/HAM1 family non-canonical purine NTP pyrophosphatase"/>
    <property type="match status" value="1"/>
</dbReference>
<evidence type="ECO:0000256" key="2">
    <source>
        <dbReference type="ARBA" id="ARBA00011738"/>
    </source>
</evidence>
<dbReference type="EMBL" id="FRFE01000001">
    <property type="protein sequence ID" value="SHO42988.1"/>
    <property type="molecule type" value="Genomic_DNA"/>
</dbReference>
<evidence type="ECO:0000256" key="6">
    <source>
        <dbReference type="ARBA" id="ARBA00022842"/>
    </source>
</evidence>
<dbReference type="GO" id="GO:0036220">
    <property type="term" value="F:ITP diphosphatase activity"/>
    <property type="evidence" value="ECO:0007669"/>
    <property type="project" value="UniProtKB-UniRule"/>
</dbReference>
<dbReference type="STRING" id="1121416.SAMN02745220_00242"/>
<keyword evidence="5 10" id="KW-0378">Hydrolase</keyword>
<evidence type="ECO:0000256" key="7">
    <source>
        <dbReference type="ARBA" id="ARBA00023080"/>
    </source>
</evidence>
<comment type="cofactor">
    <cofactor evidence="10">
        <name>Mg(2+)</name>
        <dbReference type="ChEBI" id="CHEBI:18420"/>
    </cofactor>
    <text evidence="10">Binds 1 Mg(2+) ion per subunit.</text>
</comment>
<dbReference type="InterPro" id="IPR029001">
    <property type="entry name" value="ITPase-like_fam"/>
</dbReference>
<comment type="subunit">
    <text evidence="2 10">Homodimer.</text>
</comment>
<protein>
    <recommendedName>
        <fullName evidence="10">dITP/XTP pyrophosphatase</fullName>
        <ecNumber evidence="10">3.6.1.66</ecNumber>
    </recommendedName>
    <alternativeName>
        <fullName evidence="10">Non-canonical purine NTP pyrophosphatase</fullName>
    </alternativeName>
    <alternativeName>
        <fullName evidence="10">Non-standard purine NTP pyrophosphatase</fullName>
    </alternativeName>
    <alternativeName>
        <fullName evidence="10">Nucleoside-triphosphate diphosphatase</fullName>
    </alternativeName>
    <alternativeName>
        <fullName evidence="10">Nucleoside-triphosphate pyrophosphatase</fullName>
        <shortName evidence="10">NTPase</shortName>
    </alternativeName>
</protein>
<reference evidence="12 13" key="1">
    <citation type="submission" date="2016-12" db="EMBL/GenBank/DDBJ databases">
        <authorList>
            <person name="Song W.-J."/>
            <person name="Kurnit D.M."/>
        </authorList>
    </citation>
    <scope>NUCLEOTIDE SEQUENCE [LARGE SCALE GENOMIC DNA]</scope>
    <source>
        <strain evidence="12 13">DSM 18488</strain>
    </source>
</reference>
<dbReference type="NCBIfam" id="NF011397">
    <property type="entry name" value="PRK14822.1"/>
    <property type="match status" value="1"/>
</dbReference>
<dbReference type="PANTHER" id="PTHR11067">
    <property type="entry name" value="INOSINE TRIPHOSPHATE PYROPHOSPHATASE/HAM1 PROTEIN"/>
    <property type="match status" value="1"/>
</dbReference>
<dbReference type="EC" id="3.6.1.66" evidence="10"/>
<dbReference type="OrthoDB" id="9807456at2"/>
<dbReference type="FunFam" id="3.90.950.10:FF:000001">
    <property type="entry name" value="dITP/XTP pyrophosphatase"/>
    <property type="match status" value="1"/>
</dbReference>
<dbReference type="GO" id="GO:0035870">
    <property type="term" value="F:dITP diphosphatase activity"/>
    <property type="evidence" value="ECO:0007669"/>
    <property type="project" value="UniProtKB-UniRule"/>
</dbReference>
<evidence type="ECO:0000256" key="5">
    <source>
        <dbReference type="ARBA" id="ARBA00022801"/>
    </source>
</evidence>
<sequence length="223" mass="24734">MGSMIVLATRNKHKVSEFREMLKGFDVDLRSLDDFGPIPEAVEDGETFDDNAYKKALHTAKILGIPAIADDSGLAVDALEGRPGVYSARYAGPDATDEKNCEKLLQEMEGVQNRKASFHCVISIAVPSGPALTYEGSCEGVLLTEKRGTSGFGYDPLFFFEEYGKTFAELSMAEKNAVSHRGKALAEFREELPKVLKWLDQRISEAKPPKPDHDHFMDNDWSK</sequence>
<keyword evidence="7 10" id="KW-0546">Nucleotide metabolism</keyword>
<dbReference type="GO" id="GO:0046872">
    <property type="term" value="F:metal ion binding"/>
    <property type="evidence" value="ECO:0007669"/>
    <property type="project" value="UniProtKB-KW"/>
</dbReference>
<feature type="binding site" evidence="10">
    <location>
        <begin position="152"/>
        <end position="155"/>
    </location>
    <ligand>
        <name>substrate</name>
    </ligand>
</feature>
<feature type="binding site" evidence="10">
    <location>
        <position position="71"/>
    </location>
    <ligand>
        <name>Mg(2+)</name>
        <dbReference type="ChEBI" id="CHEBI:18420"/>
    </ligand>
</feature>
<organism evidence="12 13">
    <name type="scientific">Desulfopila aestuarii DSM 18488</name>
    <dbReference type="NCBI Taxonomy" id="1121416"/>
    <lineage>
        <taxon>Bacteria</taxon>
        <taxon>Pseudomonadati</taxon>
        <taxon>Thermodesulfobacteriota</taxon>
        <taxon>Desulfobulbia</taxon>
        <taxon>Desulfobulbales</taxon>
        <taxon>Desulfocapsaceae</taxon>
        <taxon>Desulfopila</taxon>
    </lineage>
</organism>
<dbReference type="PANTHER" id="PTHR11067:SF9">
    <property type="entry name" value="INOSINE TRIPHOSPHATE PYROPHOSPHATASE"/>
    <property type="match status" value="1"/>
</dbReference>
<dbReference type="GO" id="GO:0017111">
    <property type="term" value="F:ribonucleoside triphosphate phosphatase activity"/>
    <property type="evidence" value="ECO:0007669"/>
    <property type="project" value="InterPro"/>
</dbReference>
<comment type="catalytic activity">
    <reaction evidence="9 10">
        <text>XTP + H2O = XMP + diphosphate + H(+)</text>
        <dbReference type="Rhea" id="RHEA:28610"/>
        <dbReference type="ChEBI" id="CHEBI:15377"/>
        <dbReference type="ChEBI" id="CHEBI:15378"/>
        <dbReference type="ChEBI" id="CHEBI:33019"/>
        <dbReference type="ChEBI" id="CHEBI:57464"/>
        <dbReference type="ChEBI" id="CHEBI:61314"/>
        <dbReference type="EC" id="3.6.1.66"/>
    </reaction>
</comment>
<feature type="binding site" evidence="10">
    <location>
        <begin position="9"/>
        <end position="14"/>
    </location>
    <ligand>
        <name>substrate</name>
    </ligand>
</feature>
<name>A0A1M7XW81_9BACT</name>
<evidence type="ECO:0000256" key="11">
    <source>
        <dbReference type="RuleBase" id="RU003781"/>
    </source>
</evidence>
<dbReference type="InterPro" id="IPR002637">
    <property type="entry name" value="RdgB/HAM1"/>
</dbReference>
<dbReference type="GO" id="GO:0009146">
    <property type="term" value="P:purine nucleoside triphosphate catabolic process"/>
    <property type="evidence" value="ECO:0007669"/>
    <property type="project" value="UniProtKB-UniRule"/>
</dbReference>
<feature type="binding site" evidence="10">
    <location>
        <position position="72"/>
    </location>
    <ligand>
        <name>substrate</name>
    </ligand>
</feature>
<evidence type="ECO:0000256" key="3">
    <source>
        <dbReference type="ARBA" id="ARBA00022723"/>
    </source>
</evidence>
<comment type="function">
    <text evidence="10">Pyrophosphatase that catalyzes the hydrolysis of nucleoside triphosphates to their monophosphate derivatives, with a high preference for the non-canonical purine nucleotides XTP (xanthosine triphosphate), dITP (deoxyinosine triphosphate) and ITP. Seems to function as a house-cleaning enzyme that removes non-canonical purine nucleotides from the nucleotide pool, thus preventing their incorporation into DNA/RNA and avoiding chromosomal lesions.</text>
</comment>
<dbReference type="CDD" id="cd00515">
    <property type="entry name" value="HAM1"/>
    <property type="match status" value="1"/>
</dbReference>
<keyword evidence="6 10" id="KW-0460">Magnesium</keyword>
<proteinExistence type="inferred from homology"/>
<evidence type="ECO:0000256" key="8">
    <source>
        <dbReference type="ARBA" id="ARBA00051875"/>
    </source>
</evidence>
<comment type="catalytic activity">
    <reaction evidence="8 10">
        <text>dITP + H2O = dIMP + diphosphate + H(+)</text>
        <dbReference type="Rhea" id="RHEA:28342"/>
        <dbReference type="ChEBI" id="CHEBI:15377"/>
        <dbReference type="ChEBI" id="CHEBI:15378"/>
        <dbReference type="ChEBI" id="CHEBI:33019"/>
        <dbReference type="ChEBI" id="CHEBI:61194"/>
        <dbReference type="ChEBI" id="CHEBI:61382"/>
        <dbReference type="EC" id="3.6.1.66"/>
    </reaction>
</comment>
<feature type="active site" description="Proton acceptor" evidence="10">
    <location>
        <position position="71"/>
    </location>
</feature>
<evidence type="ECO:0000256" key="9">
    <source>
        <dbReference type="ARBA" id="ARBA00052017"/>
    </source>
</evidence>
<evidence type="ECO:0000256" key="10">
    <source>
        <dbReference type="HAMAP-Rule" id="MF_01405"/>
    </source>
</evidence>
<evidence type="ECO:0000313" key="12">
    <source>
        <dbReference type="EMBL" id="SHO42988.1"/>
    </source>
</evidence>
<dbReference type="GO" id="GO:0036222">
    <property type="term" value="F:XTP diphosphatase activity"/>
    <property type="evidence" value="ECO:0007669"/>
    <property type="project" value="UniProtKB-UniRule"/>
</dbReference>
<keyword evidence="13" id="KW-1185">Reference proteome</keyword>
<keyword evidence="3 10" id="KW-0479">Metal-binding</keyword>
<dbReference type="Gene3D" id="3.90.950.10">
    <property type="match status" value="1"/>
</dbReference>
<dbReference type="AlphaFoldDB" id="A0A1M7XW81"/>
<dbReference type="Proteomes" id="UP000184603">
    <property type="component" value="Unassembled WGS sequence"/>
</dbReference>